<accession>A0AAV3Y5X8</accession>
<keyword evidence="2" id="KW-1185">Reference proteome</keyword>
<evidence type="ECO:0000313" key="2">
    <source>
        <dbReference type="Proteomes" id="UP000735302"/>
    </source>
</evidence>
<protein>
    <submittedName>
        <fullName evidence="1">Uncharacterized protein</fullName>
    </submittedName>
</protein>
<dbReference type="EMBL" id="BLXT01000514">
    <property type="protein sequence ID" value="GFN77957.1"/>
    <property type="molecule type" value="Genomic_DNA"/>
</dbReference>
<gene>
    <name evidence="1" type="ORF">PoB_000446300</name>
</gene>
<dbReference type="AlphaFoldDB" id="A0AAV3Y5X8"/>
<evidence type="ECO:0000313" key="1">
    <source>
        <dbReference type="EMBL" id="GFN77957.1"/>
    </source>
</evidence>
<sequence>MLRNFMNTTQWRSWRQSTAPDVGADTTTTWPLQQHRHTTTTTTSRHIPIGLIRAFLEGAPVSPHGHVITLGQLKSLDCHGLLAWDFIHCPTRH</sequence>
<name>A0AAV3Y5X8_9GAST</name>
<reference evidence="1 2" key="1">
    <citation type="journal article" date="2021" name="Elife">
        <title>Chloroplast acquisition without the gene transfer in kleptoplastic sea slugs, Plakobranchus ocellatus.</title>
        <authorList>
            <person name="Maeda T."/>
            <person name="Takahashi S."/>
            <person name="Yoshida T."/>
            <person name="Shimamura S."/>
            <person name="Takaki Y."/>
            <person name="Nagai Y."/>
            <person name="Toyoda A."/>
            <person name="Suzuki Y."/>
            <person name="Arimoto A."/>
            <person name="Ishii H."/>
            <person name="Satoh N."/>
            <person name="Nishiyama T."/>
            <person name="Hasebe M."/>
            <person name="Maruyama T."/>
            <person name="Minagawa J."/>
            <person name="Obokata J."/>
            <person name="Shigenobu S."/>
        </authorList>
    </citation>
    <scope>NUCLEOTIDE SEQUENCE [LARGE SCALE GENOMIC DNA]</scope>
</reference>
<proteinExistence type="predicted"/>
<comment type="caution">
    <text evidence="1">The sequence shown here is derived from an EMBL/GenBank/DDBJ whole genome shotgun (WGS) entry which is preliminary data.</text>
</comment>
<dbReference type="Proteomes" id="UP000735302">
    <property type="component" value="Unassembled WGS sequence"/>
</dbReference>
<organism evidence="1 2">
    <name type="scientific">Plakobranchus ocellatus</name>
    <dbReference type="NCBI Taxonomy" id="259542"/>
    <lineage>
        <taxon>Eukaryota</taxon>
        <taxon>Metazoa</taxon>
        <taxon>Spiralia</taxon>
        <taxon>Lophotrochozoa</taxon>
        <taxon>Mollusca</taxon>
        <taxon>Gastropoda</taxon>
        <taxon>Heterobranchia</taxon>
        <taxon>Euthyneura</taxon>
        <taxon>Panpulmonata</taxon>
        <taxon>Sacoglossa</taxon>
        <taxon>Placobranchoidea</taxon>
        <taxon>Plakobranchidae</taxon>
        <taxon>Plakobranchus</taxon>
    </lineage>
</organism>